<dbReference type="Pfam" id="PF14024">
    <property type="entry name" value="DUF4240"/>
    <property type="match status" value="1"/>
</dbReference>
<reference evidence="3" key="1">
    <citation type="submission" date="2016-06" db="EMBL/GenBank/DDBJ databases">
        <authorList>
            <person name="Varghese N."/>
            <person name="Submissions Spin"/>
        </authorList>
    </citation>
    <scope>NUCLEOTIDE SEQUENCE [LARGE SCALE GENOMIC DNA]</scope>
    <source>
        <strain evidence="3">DSM 45431</strain>
    </source>
</reference>
<organism evidence="2 3">
    <name type="scientific">Micromonospora rhizosphaerae</name>
    <dbReference type="NCBI Taxonomy" id="568872"/>
    <lineage>
        <taxon>Bacteria</taxon>
        <taxon>Bacillati</taxon>
        <taxon>Actinomycetota</taxon>
        <taxon>Actinomycetes</taxon>
        <taxon>Micromonosporales</taxon>
        <taxon>Micromonosporaceae</taxon>
        <taxon>Micromonospora</taxon>
    </lineage>
</organism>
<dbReference type="EMBL" id="FMHV01000002">
    <property type="protein sequence ID" value="SCL34806.1"/>
    <property type="molecule type" value="Genomic_DNA"/>
</dbReference>
<sequence>MLGDHRGGARQSTEWNDLDERLEEALIDQLMRLPLADIVAFEVRFDDLQARVHRDDLWMAAFLIHNGCGDDSFTDFCAGVVGLGRDWCKRALADPDNLAEHPAVRGVAAGTVHNSVLLTEGFQFAPQQAYERLTDGDDCAYYRALDAAEQAMRTDIPPDSPPLLPRRLERLAAMFPEQHGFLDRFYPRLTGAPSHRIR</sequence>
<gene>
    <name evidence="2" type="ORF">GA0070624_5088</name>
</gene>
<proteinExistence type="predicted"/>
<dbReference type="InterPro" id="IPR025334">
    <property type="entry name" value="DUF4240"/>
</dbReference>
<protein>
    <recommendedName>
        <fullName evidence="1">DUF4240 domain-containing protein</fullName>
    </recommendedName>
</protein>
<feature type="domain" description="DUF4240" evidence="1">
    <location>
        <begin position="17"/>
        <end position="132"/>
    </location>
</feature>
<name>A0A1C6SZ01_9ACTN</name>
<evidence type="ECO:0000313" key="2">
    <source>
        <dbReference type="EMBL" id="SCL34806.1"/>
    </source>
</evidence>
<keyword evidence="3" id="KW-1185">Reference proteome</keyword>
<dbReference type="STRING" id="568872.GA0070624_5088"/>
<evidence type="ECO:0000259" key="1">
    <source>
        <dbReference type="Pfam" id="PF14024"/>
    </source>
</evidence>
<dbReference type="RefSeq" id="WP_281181005.1">
    <property type="nucleotide sequence ID" value="NZ_FMHV01000002.1"/>
</dbReference>
<accession>A0A1C6SZ01</accession>
<dbReference type="Proteomes" id="UP000199413">
    <property type="component" value="Unassembled WGS sequence"/>
</dbReference>
<evidence type="ECO:0000313" key="3">
    <source>
        <dbReference type="Proteomes" id="UP000199413"/>
    </source>
</evidence>
<dbReference type="AlphaFoldDB" id="A0A1C6SZ01"/>